<sequence length="104" mass="11679">MARYQLRSPRLHADFNGYFGDLLCLSHGDTCQTEHGEAVELREGMIVTAYDPDANEAGERDDLIATGIVEPSPEWLRCRGSRWCLRIDENGLRSESDIPPSEKA</sequence>
<comment type="caution">
    <text evidence="1">The sequence shown here is derived from an EMBL/GenBank/DDBJ whole genome shotgun (WGS) entry which is preliminary data.</text>
</comment>
<protein>
    <submittedName>
        <fullName evidence="1">Uncharacterized protein</fullName>
    </submittedName>
</protein>
<organism evidence="1 2">
    <name type="scientific">Luteolibacter arcticus</name>
    <dbReference type="NCBI Taxonomy" id="1581411"/>
    <lineage>
        <taxon>Bacteria</taxon>
        <taxon>Pseudomonadati</taxon>
        <taxon>Verrucomicrobiota</taxon>
        <taxon>Verrucomicrobiia</taxon>
        <taxon>Verrucomicrobiales</taxon>
        <taxon>Verrucomicrobiaceae</taxon>
        <taxon>Luteolibacter</taxon>
    </lineage>
</organism>
<gene>
    <name evidence="1" type="ORF">OKA05_28610</name>
</gene>
<dbReference type="RefSeq" id="WP_264490656.1">
    <property type="nucleotide sequence ID" value="NZ_JAPDDT010000029.1"/>
</dbReference>
<evidence type="ECO:0000313" key="1">
    <source>
        <dbReference type="EMBL" id="MCW1926548.1"/>
    </source>
</evidence>
<evidence type="ECO:0000313" key="2">
    <source>
        <dbReference type="Proteomes" id="UP001320876"/>
    </source>
</evidence>
<reference evidence="1 2" key="1">
    <citation type="submission" date="2022-10" db="EMBL/GenBank/DDBJ databases">
        <title>Luteolibacter arcticus strain CCTCC AB 2014275, whole genome shotgun sequencing project.</title>
        <authorList>
            <person name="Zhao G."/>
            <person name="Shen L."/>
        </authorList>
    </citation>
    <scope>NUCLEOTIDE SEQUENCE [LARGE SCALE GENOMIC DNA]</scope>
    <source>
        <strain evidence="1 2">CCTCC AB 2014275</strain>
    </source>
</reference>
<dbReference type="EMBL" id="JAPDDT010000029">
    <property type="protein sequence ID" value="MCW1926548.1"/>
    <property type="molecule type" value="Genomic_DNA"/>
</dbReference>
<dbReference type="Proteomes" id="UP001320876">
    <property type="component" value="Unassembled WGS sequence"/>
</dbReference>
<name>A0ABT3GSP0_9BACT</name>
<accession>A0ABT3GSP0</accession>
<keyword evidence="2" id="KW-1185">Reference proteome</keyword>
<proteinExistence type="predicted"/>